<evidence type="ECO:0000313" key="2">
    <source>
        <dbReference type="WBParaSite" id="ALUE_0001341601-mRNA-1"/>
    </source>
</evidence>
<keyword evidence="1" id="KW-1185">Reference proteome</keyword>
<proteinExistence type="predicted"/>
<sequence length="73" mass="8095">MGTLRWEADIDSMAAALCFDLDIYMCTATGGVWQFYFTLNTLNTHDFVDLIVPTIGAVDDSSIYHDPELSASK</sequence>
<dbReference type="WBParaSite" id="ALUE_0001341601-mRNA-1">
    <property type="protein sequence ID" value="ALUE_0001341601-mRNA-1"/>
    <property type="gene ID" value="ALUE_0001341601"/>
</dbReference>
<accession>A0A0M3I812</accession>
<organism evidence="1 2">
    <name type="scientific">Ascaris lumbricoides</name>
    <name type="common">Giant roundworm</name>
    <dbReference type="NCBI Taxonomy" id="6252"/>
    <lineage>
        <taxon>Eukaryota</taxon>
        <taxon>Metazoa</taxon>
        <taxon>Ecdysozoa</taxon>
        <taxon>Nematoda</taxon>
        <taxon>Chromadorea</taxon>
        <taxon>Rhabditida</taxon>
        <taxon>Spirurina</taxon>
        <taxon>Ascaridomorpha</taxon>
        <taxon>Ascaridoidea</taxon>
        <taxon>Ascarididae</taxon>
        <taxon>Ascaris</taxon>
    </lineage>
</organism>
<reference evidence="2" key="1">
    <citation type="submission" date="2017-02" db="UniProtKB">
        <authorList>
            <consortium name="WormBaseParasite"/>
        </authorList>
    </citation>
    <scope>IDENTIFICATION</scope>
</reference>
<protein>
    <submittedName>
        <fullName evidence="2">Uncharacterized protein</fullName>
    </submittedName>
</protein>
<evidence type="ECO:0000313" key="1">
    <source>
        <dbReference type="Proteomes" id="UP000036681"/>
    </source>
</evidence>
<name>A0A0M3I812_ASCLU</name>
<dbReference type="AlphaFoldDB" id="A0A0M3I812"/>
<dbReference type="Proteomes" id="UP000036681">
    <property type="component" value="Unplaced"/>
</dbReference>